<feature type="compositionally biased region" description="Basic and acidic residues" evidence="1">
    <location>
        <begin position="316"/>
        <end position="335"/>
    </location>
</feature>
<feature type="compositionally biased region" description="Basic and acidic residues" evidence="1">
    <location>
        <begin position="1"/>
        <end position="19"/>
    </location>
</feature>
<keyword evidence="6" id="KW-1185">Reference proteome</keyword>
<evidence type="ECO:0000313" key="6">
    <source>
        <dbReference type="Proteomes" id="UP001231189"/>
    </source>
</evidence>
<dbReference type="PANTHER" id="PTHR31286:SF167">
    <property type="entry name" value="OS09G0268800 PROTEIN"/>
    <property type="match status" value="1"/>
</dbReference>
<dbReference type="AlphaFoldDB" id="A0AAD8UXX1"/>
<feature type="domain" description="Zinc knuckle CX2CX4HX4C" evidence="2">
    <location>
        <begin position="193"/>
        <end position="239"/>
    </location>
</feature>
<evidence type="ECO:0000313" key="5">
    <source>
        <dbReference type="EMBL" id="KAK1603264.1"/>
    </source>
</evidence>
<dbReference type="Proteomes" id="UP001231189">
    <property type="component" value="Unassembled WGS sequence"/>
</dbReference>
<feature type="region of interest" description="Disordered" evidence="1">
    <location>
        <begin position="1"/>
        <end position="21"/>
    </location>
</feature>
<dbReference type="PANTHER" id="PTHR31286">
    <property type="entry name" value="GLYCINE-RICH CELL WALL STRUCTURAL PROTEIN 1.8-LIKE"/>
    <property type="match status" value="1"/>
</dbReference>
<dbReference type="InterPro" id="IPR040256">
    <property type="entry name" value="At4g02000-like"/>
</dbReference>
<dbReference type="InterPro" id="IPR025836">
    <property type="entry name" value="Zn_knuckle_CX2CX4HX4C"/>
</dbReference>
<dbReference type="EMBL" id="JAUUTY010001354">
    <property type="protein sequence ID" value="KAK1558107.1"/>
    <property type="molecule type" value="Genomic_DNA"/>
</dbReference>
<dbReference type="Pfam" id="PF14392">
    <property type="entry name" value="zf-CCHC_4"/>
    <property type="match status" value="1"/>
</dbReference>
<dbReference type="EMBL" id="JAUUTY010001085">
    <property type="protein sequence ID" value="KAK1561650.1"/>
    <property type="molecule type" value="Genomic_DNA"/>
</dbReference>
<comment type="caution">
    <text evidence="4">The sequence shown here is derived from an EMBL/GenBank/DDBJ whole genome shotgun (WGS) entry which is preliminary data.</text>
</comment>
<name>A0AAD8UXX1_LOLMU</name>
<accession>A0AAD8UXX1</accession>
<organism evidence="4 6">
    <name type="scientific">Lolium multiflorum</name>
    <name type="common">Italian ryegrass</name>
    <name type="synonym">Lolium perenne subsp. multiflorum</name>
    <dbReference type="NCBI Taxonomy" id="4521"/>
    <lineage>
        <taxon>Eukaryota</taxon>
        <taxon>Viridiplantae</taxon>
        <taxon>Streptophyta</taxon>
        <taxon>Embryophyta</taxon>
        <taxon>Tracheophyta</taxon>
        <taxon>Spermatophyta</taxon>
        <taxon>Magnoliopsida</taxon>
        <taxon>Liliopsida</taxon>
        <taxon>Poales</taxon>
        <taxon>Poaceae</taxon>
        <taxon>BOP clade</taxon>
        <taxon>Pooideae</taxon>
        <taxon>Poodae</taxon>
        <taxon>Poeae</taxon>
        <taxon>Poeae Chloroplast Group 2 (Poeae type)</taxon>
        <taxon>Loliodinae</taxon>
        <taxon>Loliinae</taxon>
        <taxon>Lolium</taxon>
    </lineage>
</organism>
<protein>
    <recommendedName>
        <fullName evidence="2">Zinc knuckle CX2CX4HX4C domain-containing protein</fullName>
    </recommendedName>
</protein>
<reference evidence="4" key="1">
    <citation type="submission" date="2023-07" db="EMBL/GenBank/DDBJ databases">
        <title>A chromosome-level genome assembly of Lolium multiflorum.</title>
        <authorList>
            <person name="Chen Y."/>
            <person name="Copetti D."/>
            <person name="Kolliker R."/>
            <person name="Studer B."/>
        </authorList>
    </citation>
    <scope>NUCLEOTIDE SEQUENCE</scope>
    <source>
        <strain evidence="4">02402/16</strain>
        <tissue evidence="4">Leaf</tissue>
    </source>
</reference>
<feature type="region of interest" description="Disordered" evidence="1">
    <location>
        <begin position="265"/>
        <end position="421"/>
    </location>
</feature>
<proteinExistence type="predicted"/>
<sequence length="421" mass="46231">MAAAKEGGETSGEAKKEETEPTLEELLHSLNLKGEDIDGLFVAKSEVETLKEEVKWMAVMRLLTTKPFSAISLKKTLKFAWAPAQEVSFRDLEGNRFLVQANCLGDWKRITEQGPWIFRDHGLLIEKYDGSCRATAVELNRIHAWVCIHDVPELYRKKQLISSLAERIGEVLLVDMNGVSFDGGDFVRVRVWLDVRKCLTRFVSFKPEGEKPVIMRVKYEKIPRYCAVCGLLGHEQEECGSGEHTLEAKVFGKWLLADTPWNRAQLHGGSAHRPAAMPDQGGQDARDPSRGRGTGRGFGRNGQAGRGRGSGSVMGENRKRNSAEARLESPAKDGTGKGAGVAPLLLQWKEPGVIEPSGGGGAKQKLDFPSSPEKAYEPRAGTPPPPPSAREQKRPKKHVTPKKDRNTLNASAAAGEGRLPQ</sequence>
<gene>
    <name evidence="4" type="ORF">QYE76_000025</name>
    <name evidence="5" type="ORF">QYE76_018120</name>
    <name evidence="3" type="ORF">QYE76_018196</name>
</gene>
<evidence type="ECO:0000256" key="1">
    <source>
        <dbReference type="SAM" id="MobiDB-lite"/>
    </source>
</evidence>
<evidence type="ECO:0000313" key="4">
    <source>
        <dbReference type="EMBL" id="KAK1561650.1"/>
    </source>
</evidence>
<feature type="compositionally biased region" description="Gly residues" evidence="1">
    <location>
        <begin position="292"/>
        <end position="312"/>
    </location>
</feature>
<dbReference type="EMBL" id="JAUUTY010000086">
    <property type="protein sequence ID" value="KAK1603264.1"/>
    <property type="molecule type" value="Genomic_DNA"/>
</dbReference>
<evidence type="ECO:0000259" key="2">
    <source>
        <dbReference type="Pfam" id="PF14392"/>
    </source>
</evidence>
<evidence type="ECO:0000313" key="3">
    <source>
        <dbReference type="EMBL" id="KAK1558107.1"/>
    </source>
</evidence>